<dbReference type="AlphaFoldDB" id="A0A031JKX4"/>
<dbReference type="Proteomes" id="UP000024329">
    <property type="component" value="Unassembled WGS sequence"/>
</dbReference>
<dbReference type="PATRIC" id="fig|158500.4.peg.4777"/>
<dbReference type="PANTHER" id="PTHR48104">
    <property type="entry name" value="METACASPASE-4"/>
    <property type="match status" value="1"/>
</dbReference>
<gene>
    <name evidence="2" type="ORF">BV97_04702</name>
</gene>
<dbReference type="Gene3D" id="3.40.50.1460">
    <property type="match status" value="1"/>
</dbReference>
<dbReference type="PROSITE" id="PS50208">
    <property type="entry name" value="CASPASE_P20"/>
    <property type="match status" value="1"/>
</dbReference>
<dbReference type="EMBL" id="JFYZ01000041">
    <property type="protein sequence ID" value="EZP74754.1"/>
    <property type="molecule type" value="Genomic_DNA"/>
</dbReference>
<dbReference type="RefSeq" id="WP_162177428.1">
    <property type="nucleotide sequence ID" value="NZ_JFYZ01000041.1"/>
</dbReference>
<dbReference type="eggNOG" id="COG4249">
    <property type="taxonomic scope" value="Bacteria"/>
</dbReference>
<comment type="caution">
    <text evidence="2">The sequence shown here is derived from an EMBL/GenBank/DDBJ whole genome shotgun (WGS) entry which is preliminary data.</text>
</comment>
<dbReference type="InterPro" id="IPR029030">
    <property type="entry name" value="Caspase-like_dom_sf"/>
</dbReference>
<sequence length="787" mass="85174">MAAAQKDWLAIEWVGNVPVKELTEQLKASAALSQRFHYLLFPDGSIRANRRLEPGQPVELLVVREGAEPGAEQLERIAALRDYFAAWNAAEDKAIGDRASVVAPDWLPLAGEAPEARTRGGDTVAVSPWPVFVDPGPFTGAPEQLRELALHVVNLRKGVLSDDGIMATHETDLDRLVGAIVDKAKQGYRLMLYAHGGLTDERSGLAAAWAYHRWWMAHGIYPVYFIWETGGLETFWQIVEGDRRKGRALSRDIYDYTTDPAVELIGGKVGTLLWDAMKDSARRSSDTGGGARLFAEKLAAAWKEPSAIFALGHSAGSIFHAYFLPVLCADKLRVKQMHLLAPAITNDLFAQTLGSLIGKKKIEEASLFAMTREAERADNCANIYRKSLLYLVSRAFEPKKGTPILGMEDFIRTDPEVKRAFRDAVILSPTAPAAKPTMASGSRSHGGFDNDVATLENVLRRMLGLGDAGVVKPRFPAGEPRVGRAIVAANYYGMPAGLFEQPAEFVPAAPPTQIATPVQPGGQKIALCIGNDAFPEGMRLYGCVNDANTWADTFRQQGYAATVLSDAGAGQIREALRGVLGKARAGDSVMIHISSHGTRVLDVDGDELQDKQFADDKDEALVALDWREGGLIIDDEWPDLMKVADGVKVIRFHDFCHSGRSSRMALGGRIDRRPRSVSLPDAIALKAYEARKAARGSRAAAAPSEIYGADLSYVTFCACLPEQSAMEEAGSGVFTRAATKILRGQGAGMTAQDVFAAIAREMAGEDQKPLLEGSALYSAQALFGLPA</sequence>
<dbReference type="Pfam" id="PF00656">
    <property type="entry name" value="Peptidase_C14"/>
    <property type="match status" value="1"/>
</dbReference>
<evidence type="ECO:0000313" key="2">
    <source>
        <dbReference type="EMBL" id="EZP74754.1"/>
    </source>
</evidence>
<reference evidence="2 3" key="1">
    <citation type="submission" date="2014-03" db="EMBL/GenBank/DDBJ databases">
        <title>Whole genome sequence of Novosphingobium resinovorum KF1.</title>
        <authorList>
            <person name="Gan H.M."/>
            <person name="Gan H.Y."/>
            <person name="Chew T.H."/>
            <person name="Savka M.A."/>
        </authorList>
    </citation>
    <scope>NUCLEOTIDE SEQUENCE [LARGE SCALE GENOMIC DNA]</scope>
    <source>
        <strain evidence="2 3">KF1</strain>
    </source>
</reference>
<dbReference type="SUPFAM" id="SSF52129">
    <property type="entry name" value="Caspase-like"/>
    <property type="match status" value="1"/>
</dbReference>
<dbReference type="STRING" id="158500.BES08_00250"/>
<evidence type="ECO:0000259" key="1">
    <source>
        <dbReference type="PROSITE" id="PS50208"/>
    </source>
</evidence>
<evidence type="ECO:0000313" key="3">
    <source>
        <dbReference type="Proteomes" id="UP000024329"/>
    </source>
</evidence>
<accession>A0A031JKX4</accession>
<feature type="domain" description="Caspase family p20" evidence="1">
    <location>
        <begin position="522"/>
        <end position="597"/>
    </location>
</feature>
<dbReference type="InterPro" id="IPR001309">
    <property type="entry name" value="Pept_C14_p20"/>
</dbReference>
<dbReference type="GO" id="GO:0005737">
    <property type="term" value="C:cytoplasm"/>
    <property type="evidence" value="ECO:0007669"/>
    <property type="project" value="TreeGrafter"/>
</dbReference>
<organism evidence="2 3">
    <name type="scientific">Novosphingobium resinovorum</name>
    <dbReference type="NCBI Taxonomy" id="158500"/>
    <lineage>
        <taxon>Bacteria</taxon>
        <taxon>Pseudomonadati</taxon>
        <taxon>Pseudomonadota</taxon>
        <taxon>Alphaproteobacteria</taxon>
        <taxon>Sphingomonadales</taxon>
        <taxon>Sphingomonadaceae</taxon>
        <taxon>Novosphingobium</taxon>
    </lineage>
</organism>
<dbReference type="GO" id="GO:0004197">
    <property type="term" value="F:cysteine-type endopeptidase activity"/>
    <property type="evidence" value="ECO:0007669"/>
    <property type="project" value="InterPro"/>
</dbReference>
<name>A0A031JKX4_9SPHN</name>
<proteinExistence type="predicted"/>
<protein>
    <submittedName>
        <fullName evidence="2">Peptidase C14, caspase catalytic subunit p20</fullName>
    </submittedName>
</protein>
<dbReference type="InterPro" id="IPR011600">
    <property type="entry name" value="Pept_C14_caspase"/>
</dbReference>
<dbReference type="InterPro" id="IPR050452">
    <property type="entry name" value="Metacaspase"/>
</dbReference>
<dbReference type="GO" id="GO:0006508">
    <property type="term" value="P:proteolysis"/>
    <property type="evidence" value="ECO:0007669"/>
    <property type="project" value="InterPro"/>
</dbReference>
<dbReference type="PANTHER" id="PTHR48104:SF30">
    <property type="entry name" value="METACASPASE-1"/>
    <property type="match status" value="1"/>
</dbReference>